<sequence>MSEHIYDWKRFWSPRSDQLNLFNGGSLSYPGWGDTNNPDSVTLEEISDFPCLVLLGEAGMGKTTVLKQEYERLEDLLKNSPHKCLWRSLGDYTSKSELCEDIFEHQIFQDWLQGNYRLYLFLDSLDEGLLTVKRLVRILKLQIEKLPSERLYFRITCRAADWKDSLEQKLQEKWGKDKVGIYKLIPLRHEDIIEASSKNGIDSDKILEEVRNKNAIPLAIKPITLKFLLDIYGKDGGLPTSQKDLYEQGCLQLCEEINPDRYEAGFVGKLDAKPRLVVAARIAFLTLFSNRAAVRDSREYGQVTVFEIPIQDLSGGRESLEQQELSVDEACIKEVLSITGLFTPGKKHQMVWAHQTYAEFLAAWYLKHHQFNPPQILNLIMHPDHRVIPQLRGTTAWLCSMMPELFREVRKTDPDVLLQGDIATFTETDKATLVESLLKAYDEKKLSYSLQVGLYKELNHSKLASQLQAYICDSNKREISRWIAIDIARDCNLQAVQSDLVKIALEPSQPYQVRVFAARSICQIGDEETKAKLKPLVLGEAGDDPDDSLKGYSLKAVWSKQSKHLTIEELLNSLSQPKTRGDRSTFYGAYQDFILIELAQSLQLSDLPKMLKWLDKKLARQELYYPFDGLSDTVILKAWKSLEEPEILQAFASLAFQRLKKYQPLVYNESNLLLLKQELESNNHKRRQLIEAIFSRMPDSKPELFILLGDSKYGFIKSWDEDFPWLIEHLQSSDSEHIQKMYAKLIRWNLDWDSSNQLSTIIKASQDNPILKLEFASDLEPIELNSLRAEQAKTSYLEWQNWPKPPEQKPLLDPPLKQRVLTALEQVESGQPELWWQVCMAMQLTPTSTHWHFPDQPNLAKLPGWQEAEADTKARIIKAAKVYLDVGQPETQTWRENNTFRNNAFTGYQALYLLQQQESEFISTLPTSTWIKWIPAILKSISLTSRYIEQQEQPCREIVRTAYHSASEEFIEMLIVLMHQYNYQPCIFYVDDVYRLTNNLLDQPLAKLIFDKVKDENLQAGMLEILLRDIFSDDVDEAKKIARSFIPTSIPSFGEIRDKAVVAARLLLLHADNYNWSVLWSAIQQDSRFGREVLEPRAFPATCKSKIEHNLQEEYLADLYIFLAQQYPKIEESKQETKELSAIKAAILDKTYEVGNWKDYILQHLQERGTPEACEALQKIIIEPPEQKELIQWRLVPTLSRKKD</sequence>
<gene>
    <name evidence="1" type="ORF">F6J89_04310</name>
</gene>
<dbReference type="InterPro" id="IPR027417">
    <property type="entry name" value="P-loop_NTPase"/>
</dbReference>
<organism evidence="1">
    <name type="scientific">Symploca sp. SIO1C4</name>
    <dbReference type="NCBI Taxonomy" id="2607765"/>
    <lineage>
        <taxon>Bacteria</taxon>
        <taxon>Bacillati</taxon>
        <taxon>Cyanobacteriota</taxon>
        <taxon>Cyanophyceae</taxon>
        <taxon>Coleofasciculales</taxon>
        <taxon>Coleofasciculaceae</taxon>
        <taxon>Symploca</taxon>
    </lineage>
</organism>
<dbReference type="AlphaFoldDB" id="A0A6B3N5M0"/>
<evidence type="ECO:0000313" key="1">
    <source>
        <dbReference type="EMBL" id="NER26857.1"/>
    </source>
</evidence>
<dbReference type="EMBL" id="JAAHFQ010000054">
    <property type="protein sequence ID" value="NER26857.1"/>
    <property type="molecule type" value="Genomic_DNA"/>
</dbReference>
<name>A0A6B3N5M0_9CYAN</name>
<accession>A0A6B3N5M0</accession>
<evidence type="ECO:0008006" key="2">
    <source>
        <dbReference type="Google" id="ProtNLM"/>
    </source>
</evidence>
<comment type="caution">
    <text evidence="1">The sequence shown here is derived from an EMBL/GenBank/DDBJ whole genome shotgun (WGS) entry which is preliminary data.</text>
</comment>
<dbReference type="Gene3D" id="3.40.50.300">
    <property type="entry name" value="P-loop containing nucleotide triphosphate hydrolases"/>
    <property type="match status" value="1"/>
</dbReference>
<dbReference type="SUPFAM" id="SSF52540">
    <property type="entry name" value="P-loop containing nucleoside triphosphate hydrolases"/>
    <property type="match status" value="1"/>
</dbReference>
<proteinExistence type="predicted"/>
<protein>
    <recommendedName>
        <fullName evidence="2">NACHT domain-containing protein</fullName>
    </recommendedName>
</protein>
<reference evidence="1" key="1">
    <citation type="submission" date="2019-11" db="EMBL/GenBank/DDBJ databases">
        <title>Genomic insights into an expanded diversity of filamentous marine cyanobacteria reveals the extraordinary biosynthetic potential of Moorea and Okeania.</title>
        <authorList>
            <person name="Ferreira Leao T."/>
            <person name="Wang M."/>
            <person name="Moss N."/>
            <person name="Da Silva R."/>
            <person name="Sanders J."/>
            <person name="Nurk S."/>
            <person name="Gurevich A."/>
            <person name="Humphrey G."/>
            <person name="Reher R."/>
            <person name="Zhu Q."/>
            <person name="Belda-Ferre P."/>
            <person name="Glukhov E."/>
            <person name="Rex R."/>
            <person name="Dorrestein P.C."/>
            <person name="Knight R."/>
            <person name="Pevzner P."/>
            <person name="Gerwick W.H."/>
            <person name="Gerwick L."/>
        </authorList>
    </citation>
    <scope>NUCLEOTIDE SEQUENCE</scope>
    <source>
        <strain evidence="1">SIO1C4</strain>
    </source>
</reference>